<proteinExistence type="predicted"/>
<dbReference type="EMBL" id="RCHU02000010">
    <property type="protein sequence ID" value="KAL3578697.1"/>
    <property type="molecule type" value="Genomic_DNA"/>
</dbReference>
<organism evidence="1 2">
    <name type="scientific">Populus alba</name>
    <name type="common">White poplar</name>
    <dbReference type="NCBI Taxonomy" id="43335"/>
    <lineage>
        <taxon>Eukaryota</taxon>
        <taxon>Viridiplantae</taxon>
        <taxon>Streptophyta</taxon>
        <taxon>Embryophyta</taxon>
        <taxon>Tracheophyta</taxon>
        <taxon>Spermatophyta</taxon>
        <taxon>Magnoliopsida</taxon>
        <taxon>eudicotyledons</taxon>
        <taxon>Gunneridae</taxon>
        <taxon>Pentapetalae</taxon>
        <taxon>rosids</taxon>
        <taxon>fabids</taxon>
        <taxon>Malpighiales</taxon>
        <taxon>Salicaceae</taxon>
        <taxon>Saliceae</taxon>
        <taxon>Populus</taxon>
    </lineage>
</organism>
<sequence length="84" mass="8900">MGISMESGLVSCTVYYLNLVATVGQPLALTLLEKAKRTSACFFLSSEISPHHLVDAVAASRPIIEAAGIIELEISCMLVSGVDF</sequence>
<reference evidence="1 2" key="1">
    <citation type="journal article" date="2024" name="Plant Biotechnol. J.">
        <title>Genome and CRISPR/Cas9 system of a widespread forest tree (Populus alba) in the world.</title>
        <authorList>
            <person name="Liu Y.J."/>
            <person name="Jiang P.F."/>
            <person name="Han X.M."/>
            <person name="Li X.Y."/>
            <person name="Wang H.M."/>
            <person name="Wang Y.J."/>
            <person name="Wang X.X."/>
            <person name="Zeng Q.Y."/>
        </authorList>
    </citation>
    <scope>NUCLEOTIDE SEQUENCE [LARGE SCALE GENOMIC DNA]</scope>
    <source>
        <strain evidence="2">cv. PAL-ZL1</strain>
    </source>
</reference>
<evidence type="ECO:0000313" key="1">
    <source>
        <dbReference type="EMBL" id="KAL3578697.1"/>
    </source>
</evidence>
<accession>A0ACC4BJD7</accession>
<evidence type="ECO:0000313" key="2">
    <source>
        <dbReference type="Proteomes" id="UP000309997"/>
    </source>
</evidence>
<comment type="caution">
    <text evidence="1">The sequence shown here is derived from an EMBL/GenBank/DDBJ whole genome shotgun (WGS) entry which is preliminary data.</text>
</comment>
<protein>
    <submittedName>
        <fullName evidence="1">Uncharacterized protein</fullName>
    </submittedName>
</protein>
<gene>
    <name evidence="1" type="ORF">D5086_020201</name>
</gene>
<dbReference type="Proteomes" id="UP000309997">
    <property type="component" value="Unassembled WGS sequence"/>
</dbReference>
<keyword evidence="2" id="KW-1185">Reference proteome</keyword>
<name>A0ACC4BJD7_POPAL</name>